<feature type="region of interest" description="Disordered" evidence="1">
    <location>
        <begin position="321"/>
        <end position="346"/>
    </location>
</feature>
<evidence type="ECO:0008006" key="4">
    <source>
        <dbReference type="Google" id="ProtNLM"/>
    </source>
</evidence>
<dbReference type="InterPro" id="IPR030547">
    <property type="entry name" value="XRCC2"/>
</dbReference>
<dbReference type="GO" id="GO:0005657">
    <property type="term" value="C:replication fork"/>
    <property type="evidence" value="ECO:0007669"/>
    <property type="project" value="InterPro"/>
</dbReference>
<evidence type="ECO:0000313" key="2">
    <source>
        <dbReference type="EMBL" id="KAF7715319.1"/>
    </source>
</evidence>
<dbReference type="OrthoDB" id="420422at2759"/>
<proteinExistence type="predicted"/>
<comment type="caution">
    <text evidence="2">The sequence shown here is derived from an EMBL/GenBank/DDBJ whole genome shotgun (WGS) entry which is preliminary data.</text>
</comment>
<evidence type="ECO:0000313" key="3">
    <source>
        <dbReference type="Proteomes" id="UP000631181"/>
    </source>
</evidence>
<organism evidence="2 3">
    <name type="scientific">Penicillium ucsense</name>
    <dbReference type="NCBI Taxonomy" id="2839758"/>
    <lineage>
        <taxon>Eukaryota</taxon>
        <taxon>Fungi</taxon>
        <taxon>Dikarya</taxon>
        <taxon>Ascomycota</taxon>
        <taxon>Pezizomycotina</taxon>
        <taxon>Eurotiomycetes</taxon>
        <taxon>Eurotiomycetidae</taxon>
        <taxon>Eurotiales</taxon>
        <taxon>Aspergillaceae</taxon>
        <taxon>Penicillium</taxon>
    </lineage>
</organism>
<dbReference type="GO" id="GO:0000400">
    <property type="term" value="F:four-way junction DNA binding"/>
    <property type="evidence" value="ECO:0007669"/>
    <property type="project" value="TreeGrafter"/>
</dbReference>
<dbReference type="PANTHER" id="PTHR46644:SF2">
    <property type="entry name" value="DNA REPAIR PROTEIN XRCC2"/>
    <property type="match status" value="1"/>
</dbReference>
<keyword evidence="3" id="KW-1185">Reference proteome</keyword>
<dbReference type="PANTHER" id="PTHR46644">
    <property type="entry name" value="DNA REPAIR PROTEIN XRCC2"/>
    <property type="match status" value="1"/>
</dbReference>
<feature type="compositionally biased region" description="Low complexity" evidence="1">
    <location>
        <begin position="321"/>
        <end position="336"/>
    </location>
</feature>
<dbReference type="EMBL" id="WIWV01000062">
    <property type="protein sequence ID" value="KAF7715319.1"/>
    <property type="molecule type" value="Genomic_DNA"/>
</dbReference>
<dbReference type="Proteomes" id="UP000631181">
    <property type="component" value="Unassembled WGS sequence"/>
</dbReference>
<gene>
    <name evidence="2" type="ORF">PECM_007154</name>
</gene>
<dbReference type="SUPFAM" id="SSF52540">
    <property type="entry name" value="P-loop containing nucleoside triphosphate hydrolases"/>
    <property type="match status" value="1"/>
</dbReference>
<dbReference type="GO" id="GO:0042148">
    <property type="term" value="P:DNA strand invasion"/>
    <property type="evidence" value="ECO:0007669"/>
    <property type="project" value="TreeGrafter"/>
</dbReference>
<sequence length="444" mass="49293">MAASFGERALAEVHEAGLDQLLNELSEFYPASIGKRLPFGVPIIDDLLKVFIQRPSNVSTDAETRQMQNTVSAEMILTEDDEVLLRCSQDDQAMSGGENLIEPGSPSNSPTISMTTTAKEPVPVVEISSSLSGAGKTQLLYHMVAKAILPRRFLNVAVGGLETAVVWIDTDDRLDVYRLQQVARAILHDAWKDVKTENETENLGHLSDSQHVHVFRPQSSAALLATLAQLDHYLYDLSRHYSASRRLHTVIIDSATAFLWQDKLRDEIARTDEIGQSRMEIEGRRQLKQSFHLSDLYADIVSELKRLQDLFRCAVVYTTTVSSGGSSASTNSGPPGLYDRPPTSTPSLRPALPAPWGLFPTLRLVVHRDTVRPFRPAMSAHDARKDASMRQGIVQQGKFSAWVNAWGQEDWPRRVVDGVHWHNGGCFSFYVRATGVEIPSSYKG</sequence>
<reference evidence="2" key="1">
    <citation type="journal article" date="2020" name="Front. Microbiol.">
        <title>Gene regulatory networks of Penicillium echinulatum 2HH and Penicillium oxalicum 114-2 inferred by a computational biology approach.</title>
        <authorList>
            <person name="Lenz A.R."/>
            <person name="Galan-Vasquez E."/>
            <person name="Balbinot E."/>
            <person name="De Abreu F.P."/>
            <person name="De Oliveira N.S."/>
            <person name="Da Rosa L.O."/>
            <person name="De Avila E Silva S."/>
            <person name="Camassola M."/>
            <person name="Dillon A.J.P."/>
            <person name="Perez-Rueda E."/>
        </authorList>
    </citation>
    <scope>NUCLEOTIDE SEQUENCE</scope>
    <source>
        <strain evidence="2">S1M29</strain>
    </source>
</reference>
<dbReference type="Gene3D" id="3.40.50.300">
    <property type="entry name" value="P-loop containing nucleotide triphosphate hydrolases"/>
    <property type="match status" value="1"/>
</dbReference>
<dbReference type="GO" id="GO:0005815">
    <property type="term" value="C:microtubule organizing center"/>
    <property type="evidence" value="ECO:0007669"/>
    <property type="project" value="TreeGrafter"/>
</dbReference>
<dbReference type="GO" id="GO:0000724">
    <property type="term" value="P:double-strand break repair via homologous recombination"/>
    <property type="evidence" value="ECO:0007669"/>
    <property type="project" value="InterPro"/>
</dbReference>
<accession>A0A8J8W2Q2</accession>
<dbReference type="AlphaFoldDB" id="A0A8J8W2Q2"/>
<protein>
    <recommendedName>
        <fullName evidence="4">DNA recombination and repair protein Rad51-like C-terminal domain-containing protein</fullName>
    </recommendedName>
</protein>
<dbReference type="GO" id="GO:0033063">
    <property type="term" value="C:Rad51B-Rad51C-Rad51D-XRCC2 complex"/>
    <property type="evidence" value="ECO:0007669"/>
    <property type="project" value="InterPro"/>
</dbReference>
<dbReference type="CDD" id="cd19490">
    <property type="entry name" value="XRCC2"/>
    <property type="match status" value="1"/>
</dbReference>
<dbReference type="InterPro" id="IPR027417">
    <property type="entry name" value="P-loop_NTPase"/>
</dbReference>
<evidence type="ECO:0000256" key="1">
    <source>
        <dbReference type="SAM" id="MobiDB-lite"/>
    </source>
</evidence>
<name>A0A8J8W2Q2_9EURO</name>